<keyword evidence="2 5" id="KW-0812">Transmembrane</keyword>
<dbReference type="AlphaFoldDB" id="A0A0G0LSE8"/>
<dbReference type="InterPro" id="IPR035952">
    <property type="entry name" value="Rhomboid-like_sf"/>
</dbReference>
<dbReference type="PANTHER" id="PTHR43731">
    <property type="entry name" value="RHOMBOID PROTEASE"/>
    <property type="match status" value="1"/>
</dbReference>
<feature type="transmembrane region" description="Helical" evidence="5">
    <location>
        <begin position="149"/>
        <end position="173"/>
    </location>
</feature>
<dbReference type="STRING" id="1618345.UT18_C0007G0094"/>
<evidence type="ECO:0000256" key="3">
    <source>
        <dbReference type="ARBA" id="ARBA00022989"/>
    </source>
</evidence>
<dbReference type="SUPFAM" id="SSF144091">
    <property type="entry name" value="Rhomboid-like"/>
    <property type="match status" value="1"/>
</dbReference>
<dbReference type="InterPro" id="IPR022764">
    <property type="entry name" value="Peptidase_S54_rhomboid_dom"/>
</dbReference>
<organism evidence="7 8">
    <name type="scientific">candidate division CPR2 bacterium GW2011_GWC2_39_10</name>
    <dbReference type="NCBI Taxonomy" id="1618345"/>
    <lineage>
        <taxon>Bacteria</taxon>
        <taxon>Bacteria division CPR2</taxon>
    </lineage>
</organism>
<keyword evidence="4 5" id="KW-0472">Membrane</keyword>
<evidence type="ECO:0000313" key="8">
    <source>
        <dbReference type="Proteomes" id="UP000034207"/>
    </source>
</evidence>
<protein>
    <submittedName>
        <fullName evidence="7">Rhomboid family protein</fullName>
    </submittedName>
</protein>
<evidence type="ECO:0000256" key="4">
    <source>
        <dbReference type="ARBA" id="ARBA00023136"/>
    </source>
</evidence>
<evidence type="ECO:0000259" key="6">
    <source>
        <dbReference type="Pfam" id="PF01694"/>
    </source>
</evidence>
<dbReference type="FunFam" id="1.20.1540.10:FF:000027">
    <property type="entry name" value="Rhomboid family intramembrane serine protease"/>
    <property type="match status" value="1"/>
</dbReference>
<reference evidence="7 8" key="1">
    <citation type="journal article" date="2015" name="Nature">
        <title>rRNA introns, odd ribosomes, and small enigmatic genomes across a large radiation of phyla.</title>
        <authorList>
            <person name="Brown C.T."/>
            <person name="Hug L.A."/>
            <person name="Thomas B.C."/>
            <person name="Sharon I."/>
            <person name="Castelle C.J."/>
            <person name="Singh A."/>
            <person name="Wilkins M.J."/>
            <person name="Williams K.H."/>
            <person name="Banfield J.F."/>
        </authorList>
    </citation>
    <scope>NUCLEOTIDE SEQUENCE [LARGE SCALE GENOMIC DNA]</scope>
</reference>
<evidence type="ECO:0000256" key="1">
    <source>
        <dbReference type="ARBA" id="ARBA00004141"/>
    </source>
</evidence>
<feature type="transmembrane region" description="Helical" evidence="5">
    <location>
        <begin position="67"/>
        <end position="87"/>
    </location>
</feature>
<feature type="transmembrane region" description="Helical" evidence="5">
    <location>
        <begin position="123"/>
        <end position="142"/>
    </location>
</feature>
<dbReference type="EMBL" id="LBVV01000007">
    <property type="protein sequence ID" value="KKQ94838.1"/>
    <property type="molecule type" value="Genomic_DNA"/>
</dbReference>
<feature type="transmembrane region" description="Helical" evidence="5">
    <location>
        <begin position="99"/>
        <end position="117"/>
    </location>
</feature>
<comment type="subcellular location">
    <subcellularLocation>
        <location evidence="1">Membrane</location>
        <topology evidence="1">Multi-pass membrane protein</topology>
    </subcellularLocation>
</comment>
<feature type="transmembrane region" description="Helical" evidence="5">
    <location>
        <begin position="193"/>
        <end position="212"/>
    </location>
</feature>
<accession>A0A0G0LSE8</accession>
<name>A0A0G0LSE8_UNCC2</name>
<dbReference type="InterPro" id="IPR050925">
    <property type="entry name" value="Rhomboid_protease_S54"/>
</dbReference>
<dbReference type="GO" id="GO:0016020">
    <property type="term" value="C:membrane"/>
    <property type="evidence" value="ECO:0007669"/>
    <property type="project" value="UniProtKB-SubCell"/>
</dbReference>
<keyword evidence="3 5" id="KW-1133">Transmembrane helix</keyword>
<evidence type="ECO:0000256" key="5">
    <source>
        <dbReference type="SAM" id="Phobius"/>
    </source>
</evidence>
<sequence length="218" mass="24064">MFPLKDNIPSKTFPFITYLIVFLNVLLFIHELTLAAGLDALIGQYALTPANINFNNFDTLYPFVTSAFLHGGWLHILGNMWFLIVFGDNVEDKFGHIKFLLFYLAAAFVAAFAQYAAGPTSATPIIGASGAVAGVLGSYILLFPRSKILTLVFIIIFVTLLEIPAYLVLGFWFILQLLNGIYSLDTTITGSLIAYWAHIAGFLFGLVISVYYKAISKN</sequence>
<comment type="caution">
    <text evidence="7">The sequence shown here is derived from an EMBL/GenBank/DDBJ whole genome shotgun (WGS) entry which is preliminary data.</text>
</comment>
<proteinExistence type="predicted"/>
<feature type="domain" description="Peptidase S54 rhomboid" evidence="6">
    <location>
        <begin position="60"/>
        <end position="212"/>
    </location>
</feature>
<gene>
    <name evidence="7" type="ORF">UT18_C0007G0094</name>
</gene>
<dbReference type="Proteomes" id="UP000034207">
    <property type="component" value="Unassembled WGS sequence"/>
</dbReference>
<feature type="transmembrane region" description="Helical" evidence="5">
    <location>
        <begin position="12"/>
        <end position="29"/>
    </location>
</feature>
<dbReference type="GO" id="GO:0004252">
    <property type="term" value="F:serine-type endopeptidase activity"/>
    <property type="evidence" value="ECO:0007669"/>
    <property type="project" value="InterPro"/>
</dbReference>
<dbReference type="Pfam" id="PF01694">
    <property type="entry name" value="Rhomboid"/>
    <property type="match status" value="1"/>
</dbReference>
<evidence type="ECO:0000256" key="2">
    <source>
        <dbReference type="ARBA" id="ARBA00022692"/>
    </source>
</evidence>
<dbReference type="Gene3D" id="1.20.1540.10">
    <property type="entry name" value="Rhomboid-like"/>
    <property type="match status" value="1"/>
</dbReference>
<evidence type="ECO:0000313" key="7">
    <source>
        <dbReference type="EMBL" id="KKQ94838.1"/>
    </source>
</evidence>
<dbReference type="PANTHER" id="PTHR43731:SF26">
    <property type="entry name" value="RHOMBOID-LIKE PROTEIN 10, CHLOROPLASTIC"/>
    <property type="match status" value="1"/>
</dbReference>